<dbReference type="Gene3D" id="1.10.10.10">
    <property type="entry name" value="Winged helix-like DNA-binding domain superfamily/Winged helix DNA-binding domain"/>
    <property type="match status" value="1"/>
</dbReference>
<evidence type="ECO:0000256" key="2">
    <source>
        <dbReference type="ARBA" id="ARBA00023015"/>
    </source>
</evidence>
<dbReference type="PROSITE" id="PS50931">
    <property type="entry name" value="HTH_LYSR"/>
    <property type="match status" value="1"/>
</dbReference>
<dbReference type="Gene3D" id="3.40.190.290">
    <property type="match status" value="1"/>
</dbReference>
<evidence type="ECO:0000256" key="1">
    <source>
        <dbReference type="ARBA" id="ARBA00009437"/>
    </source>
</evidence>
<organism evidence="6 7">
    <name type="scientific">Hathewaya proteolytica DSM 3090</name>
    <dbReference type="NCBI Taxonomy" id="1121331"/>
    <lineage>
        <taxon>Bacteria</taxon>
        <taxon>Bacillati</taxon>
        <taxon>Bacillota</taxon>
        <taxon>Clostridia</taxon>
        <taxon>Eubacteriales</taxon>
        <taxon>Clostridiaceae</taxon>
        <taxon>Hathewaya</taxon>
    </lineage>
</organism>
<protein>
    <submittedName>
        <fullName evidence="6">DNA-binding transcriptional regulator, LysR family</fullName>
    </submittedName>
</protein>
<keyword evidence="4" id="KW-0804">Transcription</keyword>
<dbReference type="RefSeq" id="WP_072903172.1">
    <property type="nucleotide sequence ID" value="NZ_FRAD01000008.1"/>
</dbReference>
<dbReference type="STRING" id="1121331.SAMN02745248_01153"/>
<evidence type="ECO:0000313" key="6">
    <source>
        <dbReference type="EMBL" id="SHJ86555.1"/>
    </source>
</evidence>
<dbReference type="Pfam" id="PF03466">
    <property type="entry name" value="LysR_substrate"/>
    <property type="match status" value="1"/>
</dbReference>
<dbReference type="SUPFAM" id="SSF46785">
    <property type="entry name" value="Winged helix' DNA-binding domain"/>
    <property type="match status" value="1"/>
</dbReference>
<accession>A0A1M6MSQ4</accession>
<name>A0A1M6MSQ4_9CLOT</name>
<dbReference type="PANTHER" id="PTHR30126:SF64">
    <property type="entry name" value="HTH-TYPE TRANSCRIPTIONAL REGULATOR CITR"/>
    <property type="match status" value="1"/>
</dbReference>
<dbReference type="PANTHER" id="PTHR30126">
    <property type="entry name" value="HTH-TYPE TRANSCRIPTIONAL REGULATOR"/>
    <property type="match status" value="1"/>
</dbReference>
<evidence type="ECO:0000313" key="7">
    <source>
        <dbReference type="Proteomes" id="UP000183952"/>
    </source>
</evidence>
<dbReference type="AlphaFoldDB" id="A0A1M6MSQ4"/>
<gene>
    <name evidence="6" type="ORF">SAMN02745248_01153</name>
</gene>
<keyword evidence="7" id="KW-1185">Reference proteome</keyword>
<keyword evidence="3 6" id="KW-0238">DNA-binding</keyword>
<dbReference type="Proteomes" id="UP000183952">
    <property type="component" value="Unassembled WGS sequence"/>
</dbReference>
<dbReference type="InterPro" id="IPR000847">
    <property type="entry name" value="LysR_HTH_N"/>
</dbReference>
<dbReference type="EMBL" id="FRAD01000008">
    <property type="protein sequence ID" value="SHJ86555.1"/>
    <property type="molecule type" value="Genomic_DNA"/>
</dbReference>
<sequence length="295" mass="33295">MDFKQIEAFISVAKYKSFSKAANVIFLSQPTISSHISSLEKELNIQLFDRSSKEVNLTPAGSSFLDYAVDIINTRNHAVLALSDFNSCVSGKLNLSASTTPCNSIVPSLLQNFSQRYPSVTFNINEQSSGRILKDIENLDCELGIIGSAINNERIKSYKLLEDELVIIANPKFNLPPLLDINKLYKYPFIFREKNSATRTTFENLLSSTIDLNKINVYCEVNNLDTLLQFVKTGMGISIVSSKVYDNYAYDKSIMCSKLKDISIKRNIFLIMNSKRTLSPTGRAFFNMCKELYNF</sequence>
<reference evidence="6 7" key="1">
    <citation type="submission" date="2016-11" db="EMBL/GenBank/DDBJ databases">
        <authorList>
            <person name="Jaros S."/>
            <person name="Januszkiewicz K."/>
            <person name="Wedrychowicz H."/>
        </authorList>
    </citation>
    <scope>NUCLEOTIDE SEQUENCE [LARGE SCALE GENOMIC DNA]</scope>
    <source>
        <strain evidence="6 7">DSM 3090</strain>
    </source>
</reference>
<dbReference type="InterPro" id="IPR005119">
    <property type="entry name" value="LysR_subst-bd"/>
</dbReference>
<evidence type="ECO:0000256" key="4">
    <source>
        <dbReference type="ARBA" id="ARBA00023163"/>
    </source>
</evidence>
<dbReference type="SUPFAM" id="SSF53850">
    <property type="entry name" value="Periplasmic binding protein-like II"/>
    <property type="match status" value="1"/>
</dbReference>
<dbReference type="PRINTS" id="PR00039">
    <property type="entry name" value="HTHLYSR"/>
</dbReference>
<dbReference type="Pfam" id="PF00126">
    <property type="entry name" value="HTH_1"/>
    <property type="match status" value="1"/>
</dbReference>
<dbReference type="FunFam" id="1.10.10.10:FF:000001">
    <property type="entry name" value="LysR family transcriptional regulator"/>
    <property type="match status" value="1"/>
</dbReference>
<dbReference type="NCBIfam" id="NF040786">
    <property type="entry name" value="LysR_Sec_metab"/>
    <property type="match status" value="1"/>
</dbReference>
<dbReference type="GO" id="GO:0000976">
    <property type="term" value="F:transcription cis-regulatory region binding"/>
    <property type="evidence" value="ECO:0007669"/>
    <property type="project" value="TreeGrafter"/>
</dbReference>
<dbReference type="GO" id="GO:0003700">
    <property type="term" value="F:DNA-binding transcription factor activity"/>
    <property type="evidence" value="ECO:0007669"/>
    <property type="project" value="InterPro"/>
</dbReference>
<comment type="similarity">
    <text evidence="1">Belongs to the LysR transcriptional regulatory family.</text>
</comment>
<dbReference type="InterPro" id="IPR047788">
    <property type="entry name" value="LysR-like_Sec_metab"/>
</dbReference>
<evidence type="ECO:0000256" key="3">
    <source>
        <dbReference type="ARBA" id="ARBA00023125"/>
    </source>
</evidence>
<keyword evidence="2" id="KW-0805">Transcription regulation</keyword>
<dbReference type="InterPro" id="IPR036390">
    <property type="entry name" value="WH_DNA-bd_sf"/>
</dbReference>
<dbReference type="InterPro" id="IPR036388">
    <property type="entry name" value="WH-like_DNA-bd_sf"/>
</dbReference>
<dbReference type="OrthoDB" id="9785745at2"/>
<evidence type="ECO:0000259" key="5">
    <source>
        <dbReference type="PROSITE" id="PS50931"/>
    </source>
</evidence>
<feature type="domain" description="HTH lysR-type" evidence="5">
    <location>
        <begin position="1"/>
        <end position="58"/>
    </location>
</feature>
<proteinExistence type="inferred from homology"/>